<sequence>MIKTPPMSHKRKRSYEGLPEIPISNGHPTKIPTVDLNTLIQDSASTNPSTSFNTLLPWPILISESPPSSESSQASPQRFPLTKRNLQKFNRINKTMASNPSTPEGKSGKTKTTTTPTSQSPRTVRDALERNHIYIDDSAAEMRGADLIEIARAIVKGERKSALKKEQGLALKETAKKYAKSNEMTFLVNVWTKFLGAEDSRLVKTTADGDEQEINRKKKADLSVSMVHPFFVVEAKLEKPITEAENQCARGGAAMVRLKRKFDELAEGTYVEEPKKGQDEDRDDVVDQIAPKEEIPIERYRTDTKSFTFSLALTPLFAFMFVHWAEEAFSKEGTVITVNWHATPVASYSLRWVAPWIELHRDIDNVLDWGTLTRKQELRDLCKKIREREQSNKKQKT</sequence>
<feature type="region of interest" description="Disordered" evidence="1">
    <location>
        <begin position="91"/>
        <end position="126"/>
    </location>
</feature>
<keyword evidence="3" id="KW-1185">Reference proteome</keyword>
<organism evidence="2 3">
    <name type="scientific">Cladonia borealis</name>
    <dbReference type="NCBI Taxonomy" id="184061"/>
    <lineage>
        <taxon>Eukaryota</taxon>
        <taxon>Fungi</taxon>
        <taxon>Dikarya</taxon>
        <taxon>Ascomycota</taxon>
        <taxon>Pezizomycotina</taxon>
        <taxon>Lecanoromycetes</taxon>
        <taxon>OSLEUM clade</taxon>
        <taxon>Lecanoromycetidae</taxon>
        <taxon>Lecanorales</taxon>
        <taxon>Lecanorineae</taxon>
        <taxon>Cladoniaceae</taxon>
        <taxon>Cladonia</taxon>
    </lineage>
</organism>
<dbReference type="EMBL" id="JAFEKC020000026">
    <property type="protein sequence ID" value="KAK0507001.1"/>
    <property type="molecule type" value="Genomic_DNA"/>
</dbReference>
<evidence type="ECO:0000256" key="1">
    <source>
        <dbReference type="SAM" id="MobiDB-lite"/>
    </source>
</evidence>
<evidence type="ECO:0000313" key="3">
    <source>
        <dbReference type="Proteomes" id="UP001166286"/>
    </source>
</evidence>
<feature type="compositionally biased region" description="Polar residues" evidence="1">
    <location>
        <begin position="91"/>
        <end position="100"/>
    </location>
</feature>
<comment type="caution">
    <text evidence="2">The sequence shown here is derived from an EMBL/GenBank/DDBJ whole genome shotgun (WGS) entry which is preliminary data.</text>
</comment>
<evidence type="ECO:0000313" key="2">
    <source>
        <dbReference type="EMBL" id="KAK0507001.1"/>
    </source>
</evidence>
<gene>
    <name evidence="2" type="ORF">JMJ35_010701</name>
</gene>
<feature type="compositionally biased region" description="Low complexity" evidence="1">
    <location>
        <begin position="101"/>
        <end position="122"/>
    </location>
</feature>
<accession>A0AA39QRC7</accession>
<dbReference type="AlphaFoldDB" id="A0AA39QRC7"/>
<proteinExistence type="predicted"/>
<name>A0AA39QRC7_9LECA</name>
<feature type="region of interest" description="Disordered" evidence="1">
    <location>
        <begin position="1"/>
        <end position="29"/>
    </location>
</feature>
<reference evidence="2" key="1">
    <citation type="submission" date="2023-03" db="EMBL/GenBank/DDBJ databases">
        <title>Complete genome of Cladonia borealis.</title>
        <authorList>
            <person name="Park H."/>
        </authorList>
    </citation>
    <scope>NUCLEOTIDE SEQUENCE</scope>
    <source>
        <strain evidence="2">ANT050790</strain>
    </source>
</reference>
<protein>
    <submittedName>
        <fullName evidence="2">Uncharacterized protein</fullName>
    </submittedName>
</protein>
<dbReference type="Proteomes" id="UP001166286">
    <property type="component" value="Unassembled WGS sequence"/>
</dbReference>